<proteinExistence type="predicted"/>
<sequence>MGEYYRFNFVWFADEQRLLLHSGLQKTAALSDTVVADLWGIKTEEQIVRCIRKDVNARMDAKGLTSNSILDTVH</sequence>
<evidence type="ECO:0000313" key="1">
    <source>
        <dbReference type="EMBL" id="SPC75448.1"/>
    </source>
</evidence>
<reference evidence="1" key="1">
    <citation type="submission" date="2018-02" db="EMBL/GenBank/DDBJ databases">
        <authorList>
            <person name="Cohen D.B."/>
            <person name="Kent A.D."/>
        </authorList>
    </citation>
    <scope>NUCLEOTIDE SEQUENCE</scope>
</reference>
<dbReference type="AlphaFoldDB" id="A0A2N9EKY7"/>
<name>A0A2N9EKY7_FAGSY</name>
<organism evidence="1">
    <name type="scientific">Fagus sylvatica</name>
    <name type="common">Beechnut</name>
    <dbReference type="NCBI Taxonomy" id="28930"/>
    <lineage>
        <taxon>Eukaryota</taxon>
        <taxon>Viridiplantae</taxon>
        <taxon>Streptophyta</taxon>
        <taxon>Embryophyta</taxon>
        <taxon>Tracheophyta</taxon>
        <taxon>Spermatophyta</taxon>
        <taxon>Magnoliopsida</taxon>
        <taxon>eudicotyledons</taxon>
        <taxon>Gunneridae</taxon>
        <taxon>Pentapetalae</taxon>
        <taxon>rosids</taxon>
        <taxon>fabids</taxon>
        <taxon>Fagales</taxon>
        <taxon>Fagaceae</taxon>
        <taxon>Fagus</taxon>
    </lineage>
</organism>
<protein>
    <submittedName>
        <fullName evidence="1">Uncharacterized protein</fullName>
    </submittedName>
</protein>
<gene>
    <name evidence="1" type="ORF">FSB_LOCUS3330</name>
</gene>
<dbReference type="EMBL" id="OIVN01000160">
    <property type="protein sequence ID" value="SPC75448.1"/>
    <property type="molecule type" value="Genomic_DNA"/>
</dbReference>
<accession>A0A2N9EKY7</accession>